<accession>A0A0K8R554</accession>
<sequence length="151" mass="16918">MFKLSFLIVFVLAVLCFVDQFNSEEVREESAGSSSSGEDKDNKDDNEEQNKSSSGKPEKPLGHELPNFIGGPKVKSEYMKKLYEECEKNHSLWLTNERNITFPKCTYYCLSRSGSQSPKEVRIPQGMLCNYNTTCPASGECPEPPATMPSC</sequence>
<dbReference type="InterPro" id="IPR021971">
    <property type="entry name" value="Salp15"/>
</dbReference>
<evidence type="ECO:0000256" key="6">
    <source>
        <dbReference type="SAM" id="MobiDB-lite"/>
    </source>
</evidence>
<dbReference type="AlphaFoldDB" id="A0A0K8R554"/>
<evidence type="ECO:0000256" key="1">
    <source>
        <dbReference type="ARBA" id="ARBA00004613"/>
    </source>
</evidence>
<keyword evidence="3 7" id="KW-0732">Signal</keyword>
<evidence type="ECO:0000256" key="5">
    <source>
        <dbReference type="ARBA" id="ARBA00034321"/>
    </source>
</evidence>
<keyword evidence="4" id="KW-0325">Glycoprotein</keyword>
<dbReference type="EMBL" id="GADI01008209">
    <property type="protein sequence ID" value="JAA65599.1"/>
    <property type="molecule type" value="mRNA"/>
</dbReference>
<evidence type="ECO:0000256" key="7">
    <source>
        <dbReference type="SAM" id="SignalP"/>
    </source>
</evidence>
<proteinExistence type="evidence at transcript level"/>
<evidence type="ECO:0000256" key="3">
    <source>
        <dbReference type="ARBA" id="ARBA00022729"/>
    </source>
</evidence>
<feature type="chain" id="PRO_5005515801" evidence="7">
    <location>
        <begin position="24"/>
        <end position="151"/>
    </location>
</feature>
<feature type="signal peptide" evidence="7">
    <location>
        <begin position="1"/>
        <end position="23"/>
    </location>
</feature>
<evidence type="ECO:0000256" key="4">
    <source>
        <dbReference type="ARBA" id="ARBA00023180"/>
    </source>
</evidence>
<organism evidence="8">
    <name type="scientific">Ixodes ricinus</name>
    <name type="common">Common tick</name>
    <name type="synonym">Acarus ricinus</name>
    <dbReference type="NCBI Taxonomy" id="34613"/>
    <lineage>
        <taxon>Eukaryota</taxon>
        <taxon>Metazoa</taxon>
        <taxon>Ecdysozoa</taxon>
        <taxon>Arthropoda</taxon>
        <taxon>Chelicerata</taxon>
        <taxon>Arachnida</taxon>
        <taxon>Acari</taxon>
        <taxon>Parasitiformes</taxon>
        <taxon>Ixodida</taxon>
        <taxon>Ixodoidea</taxon>
        <taxon>Ixodidae</taxon>
        <taxon>Ixodinae</taxon>
        <taxon>Ixodes</taxon>
    </lineage>
</organism>
<dbReference type="Pfam" id="PF12115">
    <property type="entry name" value="Salp15"/>
    <property type="match status" value="1"/>
</dbReference>
<comment type="subcellular location">
    <subcellularLocation>
        <location evidence="1">Secreted</location>
    </subcellularLocation>
</comment>
<evidence type="ECO:0000313" key="8">
    <source>
        <dbReference type="EMBL" id="JAA65599.1"/>
    </source>
</evidence>
<feature type="region of interest" description="Disordered" evidence="6">
    <location>
        <begin position="26"/>
        <end position="70"/>
    </location>
</feature>
<comment type="similarity">
    <text evidence="5">Belongs to the salp15 family.</text>
</comment>
<name>A0A0K8R554_IXORI</name>
<evidence type="ECO:0000256" key="2">
    <source>
        <dbReference type="ARBA" id="ARBA00022525"/>
    </source>
</evidence>
<reference evidence="8" key="1">
    <citation type="submission" date="2012-12" db="EMBL/GenBank/DDBJ databases">
        <title>Identification and characterization of a phenylalanine ammonia-lyase gene family in Isatis indigotica Fort.</title>
        <authorList>
            <person name="Liu Q."/>
            <person name="Chen J."/>
            <person name="Zhou X."/>
            <person name="Di P."/>
            <person name="Xiao Y."/>
            <person name="Xuan H."/>
            <person name="Zhang L."/>
            <person name="Chen W."/>
        </authorList>
    </citation>
    <scope>NUCLEOTIDE SEQUENCE</scope>
    <source>
        <tissue evidence="8">Salivary gland</tissue>
    </source>
</reference>
<protein>
    <submittedName>
        <fullName evidence="8">Putative ixodes 8-cys protein</fullName>
    </submittedName>
</protein>
<dbReference type="GO" id="GO:0005576">
    <property type="term" value="C:extracellular region"/>
    <property type="evidence" value="ECO:0007669"/>
    <property type="project" value="UniProtKB-SubCell"/>
</dbReference>
<keyword evidence="2" id="KW-0964">Secreted</keyword>